<dbReference type="GeneID" id="40069859"/>
<evidence type="ECO:0000313" key="1">
    <source>
        <dbReference type="EMBL" id="ALY09321.1"/>
    </source>
</evidence>
<dbReference type="KEGG" id="vg:40069859"/>
<reference evidence="1 2" key="1">
    <citation type="submission" date="2015-11" db="EMBL/GenBank/DDBJ databases">
        <authorList>
            <person name="Ott C."/>
            <person name="Guerrero C.A."/>
            <person name="Bradley K.W."/>
            <person name="Asai D.J."/>
            <person name="Bowman C.A."/>
            <person name="Russell D.A."/>
            <person name="Pope W.H."/>
            <person name="Jacobs-Sera D."/>
            <person name="Hendrix R.W."/>
            <person name="Hatfull G.F."/>
        </authorList>
    </citation>
    <scope>NUCLEOTIDE SEQUENCE [LARGE SCALE GENOMIC DNA]</scope>
</reference>
<gene>
    <name evidence="1" type="primary">51</name>
    <name evidence="1" type="ORF">JASMINE_51</name>
</gene>
<dbReference type="EMBL" id="KU160650">
    <property type="protein sequence ID" value="ALY09321.1"/>
    <property type="molecule type" value="Genomic_DNA"/>
</dbReference>
<evidence type="ECO:0000313" key="2">
    <source>
        <dbReference type="Proteomes" id="UP000224503"/>
    </source>
</evidence>
<dbReference type="Proteomes" id="UP000224503">
    <property type="component" value="Segment"/>
</dbReference>
<dbReference type="RefSeq" id="YP_009594339.1">
    <property type="nucleotide sequence ID" value="NC_041875.1"/>
</dbReference>
<accession>A0A0U3TK18</accession>
<name>A0A0U3TK18_9CAUD</name>
<proteinExistence type="predicted"/>
<keyword evidence="2" id="KW-1185">Reference proteome</keyword>
<organism evidence="1 2">
    <name type="scientific">Arthrobacter phage Jasmine</name>
    <dbReference type="NCBI Taxonomy" id="1772302"/>
    <lineage>
        <taxon>Viruses</taxon>
        <taxon>Duplodnaviria</taxon>
        <taxon>Heunggongvirae</taxon>
        <taxon>Uroviricota</taxon>
        <taxon>Caudoviricetes</taxon>
        <taxon>Jasminevirus</taxon>
        <taxon>Jasminevirus jasmine</taxon>
    </lineage>
</organism>
<protein>
    <submittedName>
        <fullName evidence="1">Uncharacterized protein</fullName>
    </submittedName>
</protein>
<sequence>MYEKGDSVSVNLGGTVGTVKAEVTDIRDGGKTIFVQLVKGGTAMLDPWDVFPAEEED</sequence>